<dbReference type="GO" id="GO:0006629">
    <property type="term" value="P:lipid metabolic process"/>
    <property type="evidence" value="ECO:0007669"/>
    <property type="project" value="TreeGrafter"/>
</dbReference>
<dbReference type="Gene3D" id="2.40.128.20">
    <property type="match status" value="1"/>
</dbReference>
<dbReference type="Proteomes" id="UP000735302">
    <property type="component" value="Unassembled WGS sequence"/>
</dbReference>
<dbReference type="PRINTS" id="PR01273">
    <property type="entry name" value="INVTBRTCOLOR"/>
</dbReference>
<dbReference type="GO" id="GO:0005737">
    <property type="term" value="C:cytoplasm"/>
    <property type="evidence" value="ECO:0007669"/>
    <property type="project" value="TreeGrafter"/>
</dbReference>
<protein>
    <submittedName>
        <fullName evidence="3">Apolipoprotein d-like</fullName>
    </submittedName>
</protein>
<comment type="similarity">
    <text evidence="2">Belongs to the calycin superfamily. Lipocalin family.</text>
</comment>
<gene>
    <name evidence="3" type="ORF">PoB_007229900</name>
</gene>
<feature type="chain" id="PRO_5043115982" evidence="2">
    <location>
        <begin position="24"/>
        <end position="200"/>
    </location>
</feature>
<keyword evidence="4" id="KW-1185">Reference proteome</keyword>
<dbReference type="InterPro" id="IPR003057">
    <property type="entry name" value="Invtbrt_color"/>
</dbReference>
<accession>A0AAV4DP55</accession>
<feature type="signal peptide" evidence="2">
    <location>
        <begin position="1"/>
        <end position="23"/>
    </location>
</feature>
<dbReference type="PANTHER" id="PTHR10612">
    <property type="entry name" value="APOLIPOPROTEIN D"/>
    <property type="match status" value="1"/>
</dbReference>
<evidence type="ECO:0000256" key="1">
    <source>
        <dbReference type="ARBA" id="ARBA00023157"/>
    </source>
</evidence>
<dbReference type="PIRSF" id="PIRSF036893">
    <property type="entry name" value="Lipocalin_ApoD"/>
    <property type="match status" value="1"/>
</dbReference>
<dbReference type="InterPro" id="IPR022271">
    <property type="entry name" value="Lipocalin_ApoD"/>
</dbReference>
<dbReference type="PANTHER" id="PTHR10612:SF62">
    <property type="entry name" value="LIPOCALIN_CYTOSOLIC FATTY-ACID BINDING DOMAIN-CONTAINING PROTEIN"/>
    <property type="match status" value="1"/>
</dbReference>
<comment type="caution">
    <text evidence="3">The sequence shown here is derived from an EMBL/GenBank/DDBJ whole genome shotgun (WGS) entry which is preliminary data.</text>
</comment>
<sequence>MDSVSRVKFVIFVVLLLAWSSAGFVFKPGQCPKVTGKTEFEKSRYAGVWYEYQKFHDAVGPGLDCTSYTFRNDIYSMRITKNGTVRADFFGNKFVMRKTSVRALITIPDYSKPSELNMVYAKISTSLDVNYIIQDTDYETYAVVFSCTQVQGLNIQYAYILTRVRGLAPPNLAQLESKLTEAGVDVSAFYVVNQKGCPDV</sequence>
<proteinExistence type="inferred from homology"/>
<dbReference type="GO" id="GO:0008289">
    <property type="term" value="F:lipid binding"/>
    <property type="evidence" value="ECO:0007669"/>
    <property type="project" value="UniProtKB-KW"/>
</dbReference>
<dbReference type="GO" id="GO:0031409">
    <property type="term" value="F:pigment binding"/>
    <property type="evidence" value="ECO:0007669"/>
    <property type="project" value="InterPro"/>
</dbReference>
<organism evidence="3 4">
    <name type="scientific">Plakobranchus ocellatus</name>
    <dbReference type="NCBI Taxonomy" id="259542"/>
    <lineage>
        <taxon>Eukaryota</taxon>
        <taxon>Metazoa</taxon>
        <taxon>Spiralia</taxon>
        <taxon>Lophotrochozoa</taxon>
        <taxon>Mollusca</taxon>
        <taxon>Gastropoda</taxon>
        <taxon>Heterobranchia</taxon>
        <taxon>Euthyneura</taxon>
        <taxon>Panpulmonata</taxon>
        <taxon>Sacoglossa</taxon>
        <taxon>Placobranchoidea</taxon>
        <taxon>Plakobranchidae</taxon>
        <taxon>Plakobranchus</taxon>
    </lineage>
</organism>
<evidence type="ECO:0000256" key="2">
    <source>
        <dbReference type="PIRNR" id="PIRNR036893"/>
    </source>
</evidence>
<name>A0AAV4DP55_9GAST</name>
<dbReference type="GO" id="GO:0000302">
    <property type="term" value="P:response to reactive oxygen species"/>
    <property type="evidence" value="ECO:0007669"/>
    <property type="project" value="TreeGrafter"/>
</dbReference>
<dbReference type="AlphaFoldDB" id="A0AAV4DP55"/>
<keyword evidence="1" id="KW-1015">Disulfide bond</keyword>
<evidence type="ECO:0000313" key="3">
    <source>
        <dbReference type="EMBL" id="GFO45794.1"/>
    </source>
</evidence>
<dbReference type="SUPFAM" id="SSF50814">
    <property type="entry name" value="Lipocalins"/>
    <property type="match status" value="1"/>
</dbReference>
<reference evidence="3 4" key="1">
    <citation type="journal article" date="2021" name="Elife">
        <title>Chloroplast acquisition without the gene transfer in kleptoplastic sea slugs, Plakobranchus ocellatus.</title>
        <authorList>
            <person name="Maeda T."/>
            <person name="Takahashi S."/>
            <person name="Yoshida T."/>
            <person name="Shimamura S."/>
            <person name="Takaki Y."/>
            <person name="Nagai Y."/>
            <person name="Toyoda A."/>
            <person name="Suzuki Y."/>
            <person name="Arimoto A."/>
            <person name="Ishii H."/>
            <person name="Satoh N."/>
            <person name="Nishiyama T."/>
            <person name="Hasebe M."/>
            <person name="Maruyama T."/>
            <person name="Minagawa J."/>
            <person name="Obokata J."/>
            <person name="Shigenobu S."/>
        </authorList>
    </citation>
    <scope>NUCLEOTIDE SEQUENCE [LARGE SCALE GENOMIC DNA]</scope>
</reference>
<evidence type="ECO:0000313" key="4">
    <source>
        <dbReference type="Proteomes" id="UP000735302"/>
    </source>
</evidence>
<dbReference type="InterPro" id="IPR012674">
    <property type="entry name" value="Calycin"/>
</dbReference>
<keyword evidence="2" id="KW-0732">Signal</keyword>
<dbReference type="EMBL" id="BLXT01008078">
    <property type="protein sequence ID" value="GFO45794.1"/>
    <property type="molecule type" value="Genomic_DNA"/>
</dbReference>